<evidence type="ECO:0000256" key="1">
    <source>
        <dbReference type="SAM" id="MobiDB-lite"/>
    </source>
</evidence>
<keyword evidence="2" id="KW-0812">Transmembrane</keyword>
<feature type="region of interest" description="Disordered" evidence="1">
    <location>
        <begin position="41"/>
        <end position="67"/>
    </location>
</feature>
<dbReference type="RefSeq" id="WP_141929082.1">
    <property type="nucleotide sequence ID" value="NZ_BAABCI010000001.1"/>
</dbReference>
<accession>A0A542EJQ7</accession>
<sequence length="67" mass="7442">MSWGNVIPLLLFTAVIAAVLFVAVPRARRNRHKVWEDAGLMPHQIDHEAPSGRTEGAVADDPGRDRR</sequence>
<keyword evidence="2" id="KW-1133">Transmembrane helix</keyword>
<evidence type="ECO:0000313" key="3">
    <source>
        <dbReference type="EMBL" id="TQJ15567.1"/>
    </source>
</evidence>
<proteinExistence type="predicted"/>
<reference evidence="3 4" key="1">
    <citation type="submission" date="2019-06" db="EMBL/GenBank/DDBJ databases">
        <title>Sequencing the genomes of 1000 actinobacteria strains.</title>
        <authorList>
            <person name="Klenk H.-P."/>
        </authorList>
    </citation>
    <scope>NUCLEOTIDE SEQUENCE [LARGE SCALE GENOMIC DNA]</scope>
    <source>
        <strain evidence="3 4">DSM 19828</strain>
    </source>
</reference>
<keyword evidence="2" id="KW-0472">Membrane</keyword>
<dbReference type="Proteomes" id="UP000320806">
    <property type="component" value="Unassembled WGS sequence"/>
</dbReference>
<evidence type="ECO:0000256" key="2">
    <source>
        <dbReference type="SAM" id="Phobius"/>
    </source>
</evidence>
<comment type="caution">
    <text evidence="3">The sequence shown here is derived from an EMBL/GenBank/DDBJ whole genome shotgun (WGS) entry which is preliminary data.</text>
</comment>
<keyword evidence="4" id="KW-1185">Reference proteome</keyword>
<dbReference type="AlphaFoldDB" id="A0A542EJQ7"/>
<protein>
    <submittedName>
        <fullName evidence="3">Uncharacterized protein</fullName>
    </submittedName>
</protein>
<gene>
    <name evidence="3" type="ORF">FB459_3124</name>
</gene>
<name>A0A542EJQ7_9MICO</name>
<organism evidence="3 4">
    <name type="scientific">Yimella lutea</name>
    <dbReference type="NCBI Taxonomy" id="587872"/>
    <lineage>
        <taxon>Bacteria</taxon>
        <taxon>Bacillati</taxon>
        <taxon>Actinomycetota</taxon>
        <taxon>Actinomycetes</taxon>
        <taxon>Micrococcales</taxon>
        <taxon>Dermacoccaceae</taxon>
        <taxon>Yimella</taxon>
    </lineage>
</organism>
<evidence type="ECO:0000313" key="4">
    <source>
        <dbReference type="Proteomes" id="UP000320806"/>
    </source>
</evidence>
<dbReference type="EMBL" id="VFMO01000001">
    <property type="protein sequence ID" value="TQJ15567.1"/>
    <property type="molecule type" value="Genomic_DNA"/>
</dbReference>
<feature type="transmembrane region" description="Helical" evidence="2">
    <location>
        <begin position="6"/>
        <end position="24"/>
    </location>
</feature>